<protein>
    <recommendedName>
        <fullName evidence="6">fructokinase</fullName>
        <ecNumber evidence="6">2.7.1.4</ecNumber>
    </recommendedName>
</protein>
<sequence>MGTGVGGGAINKGEFVGGISHPEMGHVIIQKDLQDDFFGVCPFHGNCLEGMISGPALEKRTHMLGKTIPADHPIWKIVSNYLAQAILNTSLTLDTEMFILGGGVFKQKQLLPMVQNEFVKLNNGYKTIENINDYIQLASLDGNQAIIGCLALARDVAK</sequence>
<proteinExistence type="inferred from homology"/>
<dbReference type="PROSITE" id="PS01125">
    <property type="entry name" value="ROK"/>
    <property type="match status" value="1"/>
</dbReference>
<evidence type="ECO:0000256" key="3">
    <source>
        <dbReference type="ARBA" id="ARBA00022723"/>
    </source>
</evidence>
<evidence type="ECO:0000256" key="2">
    <source>
        <dbReference type="ARBA" id="ARBA00006479"/>
    </source>
</evidence>
<dbReference type="GO" id="GO:0046872">
    <property type="term" value="F:metal ion binding"/>
    <property type="evidence" value="ECO:0007669"/>
    <property type="project" value="UniProtKB-KW"/>
</dbReference>
<dbReference type="HOGENOM" id="CLU_118531_0_0_9"/>
<evidence type="ECO:0000256" key="1">
    <source>
        <dbReference type="ARBA" id="ARBA00001946"/>
    </source>
</evidence>
<comment type="cofactor">
    <cofactor evidence="1">
        <name>Mg(2+)</name>
        <dbReference type="ChEBI" id="CHEBI:18420"/>
    </cofactor>
</comment>
<evidence type="ECO:0000256" key="4">
    <source>
        <dbReference type="ARBA" id="ARBA00022833"/>
    </source>
</evidence>
<dbReference type="Pfam" id="PF00480">
    <property type="entry name" value="ROK"/>
    <property type="match status" value="1"/>
</dbReference>
<dbReference type="InterPro" id="IPR000600">
    <property type="entry name" value="ROK"/>
</dbReference>
<dbReference type="EMBL" id="AEPV01000075">
    <property type="protein sequence ID" value="EFU73189.1"/>
    <property type="molecule type" value="Genomic_DNA"/>
</dbReference>
<evidence type="ECO:0000256" key="5">
    <source>
        <dbReference type="ARBA" id="ARBA00022842"/>
    </source>
</evidence>
<dbReference type="Proteomes" id="UP000010296">
    <property type="component" value="Unassembled WGS sequence"/>
</dbReference>
<dbReference type="PANTHER" id="PTHR42742">
    <property type="entry name" value="TRANSCRIPTIONAL REPRESSOR MPRA"/>
    <property type="match status" value="1"/>
</dbReference>
<dbReference type="InterPro" id="IPR049874">
    <property type="entry name" value="ROK_cs"/>
</dbReference>
<dbReference type="SUPFAM" id="SSF53067">
    <property type="entry name" value="Actin-like ATPase domain"/>
    <property type="match status" value="1"/>
</dbReference>
<organism evidence="8 9">
    <name type="scientific">Enterococcus italicus (strain DSM 15952 / CCUG 50447 / LMG 22039 / TP 1.5)</name>
    <dbReference type="NCBI Taxonomy" id="888064"/>
    <lineage>
        <taxon>Bacteria</taxon>
        <taxon>Bacillati</taxon>
        <taxon>Bacillota</taxon>
        <taxon>Bacilli</taxon>
        <taxon>Lactobacillales</taxon>
        <taxon>Enterococcaceae</taxon>
        <taxon>Enterococcus</taxon>
    </lineage>
</organism>
<keyword evidence="8" id="KW-0418">Kinase</keyword>
<comment type="catalytic activity">
    <reaction evidence="7">
        <text>D-fructose + ATP = D-fructose 6-phosphate + ADP + H(+)</text>
        <dbReference type="Rhea" id="RHEA:16125"/>
        <dbReference type="ChEBI" id="CHEBI:15378"/>
        <dbReference type="ChEBI" id="CHEBI:30616"/>
        <dbReference type="ChEBI" id="CHEBI:37721"/>
        <dbReference type="ChEBI" id="CHEBI:61527"/>
        <dbReference type="ChEBI" id="CHEBI:456216"/>
        <dbReference type="EC" id="2.7.1.4"/>
    </reaction>
</comment>
<gene>
    <name evidence="8" type="primary">cscK2</name>
    <name evidence="8" type="ORF">HMPREF9088_2013</name>
</gene>
<keyword evidence="4" id="KW-0862">Zinc</keyword>
<reference evidence="8 9" key="1">
    <citation type="submission" date="2010-12" db="EMBL/GenBank/DDBJ databases">
        <authorList>
            <person name="Muzny D."/>
            <person name="Qin X."/>
            <person name="Deng J."/>
            <person name="Jiang H."/>
            <person name="Liu Y."/>
            <person name="Qu J."/>
            <person name="Song X.-Z."/>
            <person name="Zhang L."/>
            <person name="Thornton R."/>
            <person name="Coyle M."/>
            <person name="Francisco L."/>
            <person name="Jackson L."/>
            <person name="Javaid M."/>
            <person name="Korchina V."/>
            <person name="Kovar C."/>
            <person name="Mata R."/>
            <person name="Mathew T."/>
            <person name="Ngo R."/>
            <person name="Nguyen L."/>
            <person name="Nguyen N."/>
            <person name="Okwuonu G."/>
            <person name="Ongeri F."/>
            <person name="Pham C."/>
            <person name="Simmons D."/>
            <person name="Wilczek-Boney K."/>
            <person name="Hale W."/>
            <person name="Jakkamsetti A."/>
            <person name="Pham P."/>
            <person name="Ruth R."/>
            <person name="San Lucas F."/>
            <person name="Warren J."/>
            <person name="Zhang J."/>
            <person name="Zhao Z."/>
            <person name="Zhou C."/>
            <person name="Zhu D."/>
            <person name="Lee S."/>
            <person name="Bess C."/>
            <person name="Blankenburg K."/>
            <person name="Forbes L."/>
            <person name="Fu Q."/>
            <person name="Gubbala S."/>
            <person name="Hirani K."/>
            <person name="Jayaseelan J.C."/>
            <person name="Lara F."/>
            <person name="Munidasa M."/>
            <person name="Palculict T."/>
            <person name="Patil S."/>
            <person name="Pu L.-L."/>
            <person name="Saada N."/>
            <person name="Tang L."/>
            <person name="Weissenberger G."/>
            <person name="Zhu Y."/>
            <person name="Hemphill L."/>
            <person name="Shang Y."/>
            <person name="Youmans B."/>
            <person name="Ayvaz T."/>
            <person name="Ross M."/>
            <person name="Santibanez J."/>
            <person name="Aqrawi P."/>
            <person name="Gross S."/>
            <person name="Joshi V."/>
            <person name="Fowler G."/>
            <person name="Nazareth L."/>
            <person name="Reid J."/>
            <person name="Worley K."/>
            <person name="Petrosino J."/>
            <person name="Highlander S."/>
            <person name="Gibbs R."/>
        </authorList>
    </citation>
    <scope>NUCLEOTIDE SEQUENCE [LARGE SCALE GENOMIC DNA]</scope>
    <source>
        <strain evidence="9">DSM 15952 / CCUG 50447 / LMG 22039 / TP 1.5</strain>
    </source>
</reference>
<comment type="caution">
    <text evidence="8">The sequence shown here is derived from an EMBL/GenBank/DDBJ whole genome shotgun (WGS) entry which is preliminary data.</text>
</comment>
<keyword evidence="5" id="KW-0460">Magnesium</keyword>
<comment type="similarity">
    <text evidence="2">Belongs to the ROK (NagC/XylR) family.</text>
</comment>
<dbReference type="AlphaFoldDB" id="E6LI23"/>
<dbReference type="eggNOG" id="COG1940">
    <property type="taxonomic scope" value="Bacteria"/>
</dbReference>
<dbReference type="InterPro" id="IPR043129">
    <property type="entry name" value="ATPase_NBD"/>
</dbReference>
<dbReference type="GO" id="GO:0008865">
    <property type="term" value="F:fructokinase activity"/>
    <property type="evidence" value="ECO:0007669"/>
    <property type="project" value="UniProtKB-EC"/>
</dbReference>
<keyword evidence="3" id="KW-0479">Metal-binding</keyword>
<evidence type="ECO:0000313" key="9">
    <source>
        <dbReference type="Proteomes" id="UP000010296"/>
    </source>
</evidence>
<dbReference type="PANTHER" id="PTHR42742:SF3">
    <property type="entry name" value="FRUCTOKINASE"/>
    <property type="match status" value="1"/>
</dbReference>
<keyword evidence="8" id="KW-0808">Transferase</keyword>
<evidence type="ECO:0000256" key="6">
    <source>
        <dbReference type="ARBA" id="ARBA00038887"/>
    </source>
</evidence>
<keyword evidence="9" id="KW-1185">Reference proteome</keyword>
<dbReference type="EC" id="2.7.1.4" evidence="6"/>
<accession>E6LI23</accession>
<dbReference type="STRING" id="888064.HMPREF9088_2013"/>
<dbReference type="Gene3D" id="3.30.420.40">
    <property type="match status" value="1"/>
</dbReference>
<dbReference type="InterPro" id="IPR051804">
    <property type="entry name" value="Carb_Metab_Reg_Kinase/Isom"/>
</dbReference>
<name>E6LI23_ENTI1</name>
<evidence type="ECO:0000313" key="8">
    <source>
        <dbReference type="EMBL" id="EFU73189.1"/>
    </source>
</evidence>
<evidence type="ECO:0000256" key="7">
    <source>
        <dbReference type="ARBA" id="ARBA00048451"/>
    </source>
</evidence>